<dbReference type="AlphaFoldDB" id="Q9HID2"/>
<gene>
    <name evidence="1" type="ordered locus">Ta1408</name>
</gene>
<dbReference type="EMBL" id="AL445067">
    <property type="protein sequence ID" value="CAC12528.1"/>
    <property type="molecule type" value="Genomic_DNA"/>
</dbReference>
<dbReference type="InParanoid" id="Q9HID2"/>
<name>Q9HID2_THEAC</name>
<proteinExistence type="predicted"/>
<evidence type="ECO:0000313" key="1">
    <source>
        <dbReference type="EMBL" id="CAC12528.1"/>
    </source>
</evidence>
<dbReference type="eggNOG" id="arCOG02125">
    <property type="taxonomic scope" value="Archaea"/>
</dbReference>
<dbReference type="EnsemblBacteria" id="CAC12528">
    <property type="protein sequence ID" value="CAC12528"/>
    <property type="gene ID" value="CAC12528"/>
</dbReference>
<accession>Q9HID2</accession>
<dbReference type="HOGENOM" id="CLU_1559562_0_0_2"/>
<dbReference type="Proteomes" id="UP000001024">
    <property type="component" value="Chromosome"/>
</dbReference>
<evidence type="ECO:0000313" key="2">
    <source>
        <dbReference type="Proteomes" id="UP000001024"/>
    </source>
</evidence>
<dbReference type="SMR" id="Q9HID2"/>
<keyword evidence="2" id="KW-1185">Reference proteome</keyword>
<dbReference type="SUPFAM" id="SSF46689">
    <property type="entry name" value="Homeodomain-like"/>
    <property type="match status" value="1"/>
</dbReference>
<dbReference type="PaxDb" id="273075-Ta1408"/>
<organism evidence="1 2">
    <name type="scientific">Thermoplasma acidophilum (strain ATCC 25905 / DSM 1728 / JCM 9062 / NBRC 15155 / AMRC-C165)</name>
    <dbReference type="NCBI Taxonomy" id="273075"/>
    <lineage>
        <taxon>Archaea</taxon>
        <taxon>Methanobacteriati</taxon>
        <taxon>Thermoplasmatota</taxon>
        <taxon>Thermoplasmata</taxon>
        <taxon>Thermoplasmatales</taxon>
        <taxon>Thermoplasmataceae</taxon>
        <taxon>Thermoplasma</taxon>
    </lineage>
</organism>
<sequence>MVVNLTYMLNTEDRKFIIDSVKKGYKVTELARMFNVTPRRIQQILHESEMPESAKDSELTDEEKKFIDDLWDRYRIGSRTIYYLLRSKGLNVSYYKIYNYMKMKRMVQIKDNALIVNGKKAEPPLSTVLLDYHQKNFNDQYAIFCVDMTTKKILSYAESVKITSDVVSGVL</sequence>
<dbReference type="InterPro" id="IPR009057">
    <property type="entry name" value="Homeodomain-like_sf"/>
</dbReference>
<dbReference type="KEGG" id="tac:Ta1408"/>
<dbReference type="STRING" id="273075.gene:9572635"/>
<reference evidence="1 2" key="1">
    <citation type="journal article" date="2000" name="Nature">
        <title>The genome sequence of the thermoacidophilic scavenger Thermoplasma acidophilum.</title>
        <authorList>
            <person name="Ruepp A."/>
            <person name="Graml W."/>
            <person name="Santos-Martinez M.L."/>
            <person name="Koretke K.K."/>
            <person name="Volker C."/>
            <person name="Mewes H.W."/>
            <person name="Frishman D."/>
            <person name="Stocker S."/>
            <person name="Lupas A.N."/>
            <person name="Baumeister W."/>
        </authorList>
    </citation>
    <scope>NUCLEOTIDE SEQUENCE [LARGE SCALE GENOMIC DNA]</scope>
    <source>
        <strain evidence="2">ATCC 25905 / DSM 1728 / JCM 9062 / NBRC 15155 / AMRC-C165</strain>
    </source>
</reference>
<protein>
    <submittedName>
        <fullName evidence="1">Uncharacterized protein</fullName>
    </submittedName>
</protein>